<evidence type="ECO:0000313" key="2">
    <source>
        <dbReference type="Proteomes" id="UP000504637"/>
    </source>
</evidence>
<accession>A0A6J3MBL9</accession>
<keyword evidence="2" id="KW-1185">Reference proteome</keyword>
<dbReference type="AlphaFoldDB" id="A0A6J3MBL9"/>
<gene>
    <name evidence="3" type="ORF">K489DRAFT_377563</name>
</gene>
<evidence type="ECO:0000313" key="3">
    <source>
        <dbReference type="RefSeq" id="XP_033462060.1"/>
    </source>
</evidence>
<sequence>MPALIEVWAYRIRWRHRSIFHSYRTDKNLPPPSPPPPPPLTMNRPGAYAGGRDLHMYHIATVKLGNPPCDRRERKRRRRTAFANPYDLLFHLPLNGASVQNMGSGGSEVGRRQPP</sequence>
<reference evidence="3" key="3">
    <citation type="submission" date="2025-08" db="UniProtKB">
        <authorList>
            <consortium name="RefSeq"/>
        </authorList>
    </citation>
    <scope>IDENTIFICATION</scope>
    <source>
        <strain evidence="3">CBS 342.82</strain>
    </source>
</reference>
<feature type="region of interest" description="Disordered" evidence="1">
    <location>
        <begin position="23"/>
        <end position="49"/>
    </location>
</feature>
<protein>
    <submittedName>
        <fullName evidence="3">Uncharacterized protein</fullName>
    </submittedName>
</protein>
<dbReference type="Proteomes" id="UP000504637">
    <property type="component" value="Unplaced"/>
</dbReference>
<name>A0A6J3MBL9_9PEZI</name>
<dbReference type="GeneID" id="54361985"/>
<evidence type="ECO:0000256" key="1">
    <source>
        <dbReference type="SAM" id="MobiDB-lite"/>
    </source>
</evidence>
<dbReference type="RefSeq" id="XP_033462060.1">
    <property type="nucleotide sequence ID" value="XM_033604185.1"/>
</dbReference>
<feature type="compositionally biased region" description="Pro residues" evidence="1">
    <location>
        <begin position="29"/>
        <end position="40"/>
    </location>
</feature>
<organism evidence="3">
    <name type="scientific">Dissoconium aciculare CBS 342.82</name>
    <dbReference type="NCBI Taxonomy" id="1314786"/>
    <lineage>
        <taxon>Eukaryota</taxon>
        <taxon>Fungi</taxon>
        <taxon>Dikarya</taxon>
        <taxon>Ascomycota</taxon>
        <taxon>Pezizomycotina</taxon>
        <taxon>Dothideomycetes</taxon>
        <taxon>Dothideomycetidae</taxon>
        <taxon>Mycosphaerellales</taxon>
        <taxon>Dissoconiaceae</taxon>
        <taxon>Dissoconium</taxon>
    </lineage>
</organism>
<proteinExistence type="predicted"/>
<reference evidence="3" key="1">
    <citation type="submission" date="2020-01" db="EMBL/GenBank/DDBJ databases">
        <authorList>
            <consortium name="DOE Joint Genome Institute"/>
            <person name="Haridas S."/>
            <person name="Albert R."/>
            <person name="Binder M."/>
            <person name="Bloem J."/>
            <person name="Labutti K."/>
            <person name="Salamov A."/>
            <person name="Andreopoulos B."/>
            <person name="Baker S.E."/>
            <person name="Barry K."/>
            <person name="Bills G."/>
            <person name="Bluhm B.H."/>
            <person name="Cannon C."/>
            <person name="Castanera R."/>
            <person name="Culley D.E."/>
            <person name="Daum C."/>
            <person name="Ezra D."/>
            <person name="Gonzalez J.B."/>
            <person name="Henrissat B."/>
            <person name="Kuo A."/>
            <person name="Liang C."/>
            <person name="Lipzen A."/>
            <person name="Lutzoni F."/>
            <person name="Magnuson J."/>
            <person name="Mondo S."/>
            <person name="Nolan M."/>
            <person name="Ohm R."/>
            <person name="Pangilinan J."/>
            <person name="Park H.-J."/>
            <person name="Ramirez L."/>
            <person name="Alfaro M."/>
            <person name="Sun H."/>
            <person name="Tritt A."/>
            <person name="Yoshinaga Y."/>
            <person name="Zwiers L.-H."/>
            <person name="Turgeon B.G."/>
            <person name="Goodwin S.B."/>
            <person name="Spatafora J.W."/>
            <person name="Crous P.W."/>
            <person name="Grigoriev I.V."/>
        </authorList>
    </citation>
    <scope>NUCLEOTIDE SEQUENCE</scope>
    <source>
        <strain evidence="3">CBS 342.82</strain>
    </source>
</reference>
<reference evidence="3" key="2">
    <citation type="submission" date="2020-04" db="EMBL/GenBank/DDBJ databases">
        <authorList>
            <consortium name="NCBI Genome Project"/>
        </authorList>
    </citation>
    <scope>NUCLEOTIDE SEQUENCE</scope>
    <source>
        <strain evidence="3">CBS 342.82</strain>
    </source>
</reference>